<evidence type="ECO:0000313" key="2">
    <source>
        <dbReference type="Proteomes" id="UP000017559"/>
    </source>
</evidence>
<dbReference type="HOGENOM" id="CLU_2347200_0_0_1"/>
<dbReference type="AlphaFoldDB" id="V2WU82"/>
<organism evidence="1 2">
    <name type="scientific">Moniliophthora roreri (strain MCA 2997)</name>
    <name type="common">Cocoa frosty pod rot fungus</name>
    <name type="synonym">Crinipellis roreri</name>
    <dbReference type="NCBI Taxonomy" id="1381753"/>
    <lineage>
        <taxon>Eukaryota</taxon>
        <taxon>Fungi</taxon>
        <taxon>Dikarya</taxon>
        <taxon>Basidiomycota</taxon>
        <taxon>Agaricomycotina</taxon>
        <taxon>Agaricomycetes</taxon>
        <taxon>Agaricomycetidae</taxon>
        <taxon>Agaricales</taxon>
        <taxon>Marasmiineae</taxon>
        <taxon>Marasmiaceae</taxon>
        <taxon>Moniliophthora</taxon>
    </lineage>
</organism>
<name>V2WU82_MONRO</name>
<dbReference type="EMBL" id="AWSO01001370">
    <property type="protein sequence ID" value="ESK84106.1"/>
    <property type="molecule type" value="Genomic_DNA"/>
</dbReference>
<proteinExistence type="predicted"/>
<accession>V2WU82</accession>
<protein>
    <submittedName>
        <fullName evidence="1">Uncharacterized protein</fullName>
    </submittedName>
</protein>
<reference evidence="1 2" key="1">
    <citation type="journal article" date="2014" name="BMC Genomics">
        <title>Genome and secretome analysis of the hemibiotrophic fungal pathogen, Moniliophthora roreri, which causes frosty pod rot disease of cacao: mechanisms of the biotrophic and necrotrophic phases.</title>
        <authorList>
            <person name="Meinhardt L.W."/>
            <person name="Costa G.G.L."/>
            <person name="Thomazella D.P.T."/>
            <person name="Teixeira P.J.P.L."/>
            <person name="Carazzolle M.F."/>
            <person name="Schuster S.C."/>
            <person name="Carlson J.E."/>
            <person name="Guiltinan M.J."/>
            <person name="Mieczkowski P."/>
            <person name="Farmer A."/>
            <person name="Ramaraj T."/>
            <person name="Crozier J."/>
            <person name="Davis R.E."/>
            <person name="Shao J."/>
            <person name="Melnick R.L."/>
            <person name="Pereira G.A.G."/>
            <person name="Bailey B.A."/>
        </authorList>
    </citation>
    <scope>NUCLEOTIDE SEQUENCE [LARGE SCALE GENOMIC DNA]</scope>
    <source>
        <strain evidence="1 2">MCA 2997</strain>
    </source>
</reference>
<gene>
    <name evidence="1" type="ORF">Moror_11434</name>
</gene>
<sequence length="97" mass="10567">MPSTRAPLSLSLSLSIPHFWNLSGNLSRSNHEHGQSSGSLIRTHGTVLDSPFAHLSGAEGVFTSRYAIFLPSSYWKTGEGMSKKESESELRITCTSL</sequence>
<evidence type="ECO:0000313" key="1">
    <source>
        <dbReference type="EMBL" id="ESK84106.1"/>
    </source>
</evidence>
<comment type="caution">
    <text evidence="1">The sequence shown here is derived from an EMBL/GenBank/DDBJ whole genome shotgun (WGS) entry which is preliminary data.</text>
</comment>
<dbReference type="Proteomes" id="UP000017559">
    <property type="component" value="Unassembled WGS sequence"/>
</dbReference>
<keyword evidence="2" id="KW-1185">Reference proteome</keyword>
<dbReference type="KEGG" id="mrr:Moror_11434"/>